<dbReference type="GeneID" id="25918331"/>
<name>A0A0L0EYU7_9EUKA</name>
<protein>
    <submittedName>
        <fullName evidence="2">Uncharacterized protein</fullName>
    </submittedName>
</protein>
<evidence type="ECO:0000313" key="3">
    <source>
        <dbReference type="Proteomes" id="UP000054560"/>
    </source>
</evidence>
<dbReference type="RefSeq" id="XP_014143562.1">
    <property type="nucleotide sequence ID" value="XM_014288087.1"/>
</dbReference>
<evidence type="ECO:0000256" key="1">
    <source>
        <dbReference type="SAM" id="MobiDB-lite"/>
    </source>
</evidence>
<proteinExistence type="predicted"/>
<feature type="region of interest" description="Disordered" evidence="1">
    <location>
        <begin position="1"/>
        <end position="24"/>
    </location>
</feature>
<feature type="non-terminal residue" evidence="2">
    <location>
        <position position="56"/>
    </location>
</feature>
<dbReference type="Proteomes" id="UP000054560">
    <property type="component" value="Unassembled WGS sequence"/>
</dbReference>
<accession>A0A0L0EYU7</accession>
<dbReference type="EMBL" id="KQ253870">
    <property type="protein sequence ID" value="KNC69660.1"/>
    <property type="molecule type" value="Genomic_DNA"/>
</dbReference>
<reference evidence="2 3" key="1">
    <citation type="submission" date="2011-02" db="EMBL/GenBank/DDBJ databases">
        <title>The Genome Sequence of Sphaeroforma arctica JP610.</title>
        <authorList>
            <consortium name="The Broad Institute Genome Sequencing Platform"/>
            <person name="Russ C."/>
            <person name="Cuomo C."/>
            <person name="Young S.K."/>
            <person name="Zeng Q."/>
            <person name="Gargeya S."/>
            <person name="Alvarado L."/>
            <person name="Berlin A."/>
            <person name="Chapman S.B."/>
            <person name="Chen Z."/>
            <person name="Freedman E."/>
            <person name="Gellesch M."/>
            <person name="Goldberg J."/>
            <person name="Griggs A."/>
            <person name="Gujja S."/>
            <person name="Heilman E."/>
            <person name="Heiman D."/>
            <person name="Howarth C."/>
            <person name="Mehta T."/>
            <person name="Neiman D."/>
            <person name="Pearson M."/>
            <person name="Roberts A."/>
            <person name="Saif S."/>
            <person name="Shea T."/>
            <person name="Shenoy N."/>
            <person name="Sisk P."/>
            <person name="Stolte C."/>
            <person name="Sykes S."/>
            <person name="White J."/>
            <person name="Yandava C."/>
            <person name="Burger G."/>
            <person name="Gray M.W."/>
            <person name="Holland P.W.H."/>
            <person name="King N."/>
            <person name="Lang F.B.F."/>
            <person name="Roger A.J."/>
            <person name="Ruiz-Trillo I."/>
            <person name="Haas B."/>
            <person name="Nusbaum C."/>
            <person name="Birren B."/>
        </authorList>
    </citation>
    <scope>NUCLEOTIDE SEQUENCE [LARGE SCALE GENOMIC DNA]</scope>
    <source>
        <strain evidence="2 3">JP610</strain>
    </source>
</reference>
<dbReference type="AlphaFoldDB" id="A0A0L0EYU7"/>
<organism evidence="2 3">
    <name type="scientific">Sphaeroforma arctica JP610</name>
    <dbReference type="NCBI Taxonomy" id="667725"/>
    <lineage>
        <taxon>Eukaryota</taxon>
        <taxon>Ichthyosporea</taxon>
        <taxon>Ichthyophonida</taxon>
        <taxon>Sphaeroforma</taxon>
    </lineage>
</organism>
<keyword evidence="3" id="KW-1185">Reference proteome</keyword>
<evidence type="ECO:0000313" key="2">
    <source>
        <dbReference type="EMBL" id="KNC69660.1"/>
    </source>
</evidence>
<gene>
    <name evidence="2" type="ORF">SARC_17827</name>
</gene>
<sequence length="56" mass="6228">MDHEADMHIDGDNVSRIDCDNESNSELKVDRECESFRVSKATSGDEGGFGDTRYVS</sequence>